<name>A0ABW5UWI6_9MICO</name>
<reference evidence="4" key="1">
    <citation type="journal article" date="2019" name="Int. J. Syst. Evol. Microbiol.">
        <title>The Global Catalogue of Microorganisms (GCM) 10K type strain sequencing project: providing services to taxonomists for standard genome sequencing and annotation.</title>
        <authorList>
            <consortium name="The Broad Institute Genomics Platform"/>
            <consortium name="The Broad Institute Genome Sequencing Center for Infectious Disease"/>
            <person name="Wu L."/>
            <person name="Ma J."/>
        </authorList>
    </citation>
    <scope>NUCLEOTIDE SEQUENCE [LARGE SCALE GENOMIC DNA]</scope>
    <source>
        <strain evidence="4">TISTR 1514</strain>
    </source>
</reference>
<dbReference type="Proteomes" id="UP001597492">
    <property type="component" value="Unassembled WGS sequence"/>
</dbReference>
<feature type="transmembrane region" description="Helical" evidence="2">
    <location>
        <begin position="40"/>
        <end position="61"/>
    </location>
</feature>
<comment type="caution">
    <text evidence="3">The sequence shown here is derived from an EMBL/GenBank/DDBJ whole genome shotgun (WGS) entry which is preliminary data.</text>
</comment>
<dbReference type="RefSeq" id="WP_019618225.1">
    <property type="nucleotide sequence ID" value="NZ_JBHUNE010000003.1"/>
</dbReference>
<evidence type="ECO:0000313" key="3">
    <source>
        <dbReference type="EMBL" id="MFD2757785.1"/>
    </source>
</evidence>
<organism evidence="3 4">
    <name type="scientific">Gulosibacter faecalis</name>
    <dbReference type="NCBI Taxonomy" id="272240"/>
    <lineage>
        <taxon>Bacteria</taxon>
        <taxon>Bacillati</taxon>
        <taxon>Actinomycetota</taxon>
        <taxon>Actinomycetes</taxon>
        <taxon>Micrococcales</taxon>
        <taxon>Microbacteriaceae</taxon>
        <taxon>Gulosibacter</taxon>
    </lineage>
</organism>
<accession>A0ABW5UWI6</accession>
<gene>
    <name evidence="3" type="ORF">ACFSW7_05260</name>
</gene>
<proteinExistence type="predicted"/>
<feature type="compositionally biased region" description="Polar residues" evidence="1">
    <location>
        <begin position="78"/>
        <end position="92"/>
    </location>
</feature>
<evidence type="ECO:0000256" key="2">
    <source>
        <dbReference type="SAM" id="Phobius"/>
    </source>
</evidence>
<evidence type="ECO:0000256" key="1">
    <source>
        <dbReference type="SAM" id="MobiDB-lite"/>
    </source>
</evidence>
<sequence length="259" mass="28134">MTEQRPRFSPPEPKYGLEAADARPEPEPAARQGVWSPLTIALSAISAVVVIGLVVTLGLLWGRTTEPLAGEAAAPYGTQGTSGTGPTDTPKATPTPYVVQPGDTVSIDQDAVFEDGFTLTEPKIGDWVESEIINRPDQLTLMSPGYDSQLQVWQTSVFDSSQTDNDLTLAQLNRINDECAYGVSGVGEPESFWLEGEDGTKLELLGVRATNCEGGEIWMLQRVMPLSGFRIHIVLWSIDPIDDNDELLDKLDEISFTTP</sequence>
<keyword evidence="2" id="KW-0472">Membrane</keyword>
<dbReference type="EMBL" id="JBHUNE010000003">
    <property type="protein sequence ID" value="MFD2757785.1"/>
    <property type="molecule type" value="Genomic_DNA"/>
</dbReference>
<keyword evidence="2" id="KW-0812">Transmembrane</keyword>
<evidence type="ECO:0008006" key="5">
    <source>
        <dbReference type="Google" id="ProtNLM"/>
    </source>
</evidence>
<keyword evidence="4" id="KW-1185">Reference proteome</keyword>
<evidence type="ECO:0000313" key="4">
    <source>
        <dbReference type="Proteomes" id="UP001597492"/>
    </source>
</evidence>
<keyword evidence="2" id="KW-1133">Transmembrane helix</keyword>
<protein>
    <recommendedName>
        <fullName evidence="5">Serine/threonine protein kinase</fullName>
    </recommendedName>
</protein>
<feature type="region of interest" description="Disordered" evidence="1">
    <location>
        <begin position="1"/>
        <end position="30"/>
    </location>
</feature>
<feature type="region of interest" description="Disordered" evidence="1">
    <location>
        <begin position="72"/>
        <end position="101"/>
    </location>
</feature>